<organism evidence="1">
    <name type="scientific">marine sediment metagenome</name>
    <dbReference type="NCBI Taxonomy" id="412755"/>
    <lineage>
        <taxon>unclassified sequences</taxon>
        <taxon>metagenomes</taxon>
        <taxon>ecological metagenomes</taxon>
    </lineage>
</organism>
<evidence type="ECO:0000313" key="1">
    <source>
        <dbReference type="EMBL" id="GAG22712.1"/>
    </source>
</evidence>
<reference evidence="1" key="1">
    <citation type="journal article" date="2014" name="Front. Microbiol.">
        <title>High frequency of phylogenetically diverse reductive dehalogenase-homologous genes in deep subseafloor sedimentary metagenomes.</title>
        <authorList>
            <person name="Kawai M."/>
            <person name="Futagami T."/>
            <person name="Toyoda A."/>
            <person name="Takaki Y."/>
            <person name="Nishi S."/>
            <person name="Hori S."/>
            <person name="Arai W."/>
            <person name="Tsubouchi T."/>
            <person name="Morono Y."/>
            <person name="Uchiyama I."/>
            <person name="Ito T."/>
            <person name="Fujiyama A."/>
            <person name="Inagaki F."/>
            <person name="Takami H."/>
        </authorList>
    </citation>
    <scope>NUCLEOTIDE SEQUENCE</scope>
    <source>
        <strain evidence="1">Expedition CK06-06</strain>
    </source>
</reference>
<comment type="caution">
    <text evidence="1">The sequence shown here is derived from an EMBL/GenBank/DDBJ whole genome shotgun (WGS) entry which is preliminary data.</text>
</comment>
<feature type="non-terminal residue" evidence="1">
    <location>
        <position position="48"/>
    </location>
</feature>
<name>X0WHL9_9ZZZZ</name>
<proteinExistence type="predicted"/>
<protein>
    <submittedName>
        <fullName evidence="1">Uncharacterized protein</fullName>
    </submittedName>
</protein>
<sequence length="48" mass="5741">MKQVKTRTFYLPNKEGKFIKKILPVKLDVKDGVFYIDIPEYMESMNED</sequence>
<dbReference type="AlphaFoldDB" id="X0WHL9"/>
<dbReference type="EMBL" id="BARS01033157">
    <property type="protein sequence ID" value="GAG22712.1"/>
    <property type="molecule type" value="Genomic_DNA"/>
</dbReference>
<gene>
    <name evidence="1" type="ORF">S01H1_51383</name>
</gene>
<accession>X0WHL9</accession>